<feature type="transmembrane region" description="Helical" evidence="6">
    <location>
        <begin position="373"/>
        <end position="395"/>
    </location>
</feature>
<feature type="transmembrane region" description="Helical" evidence="6">
    <location>
        <begin position="94"/>
        <end position="116"/>
    </location>
</feature>
<reference evidence="7 8" key="1">
    <citation type="submission" date="2016-08" db="EMBL/GenBank/DDBJ databases">
        <title>Hymenobacter coccineus sp. nov., Hymenobacter lapidarius sp. nov. and Hymenobacter glacialis sp. nov., isolated from Antarctic soil.</title>
        <authorList>
            <person name="Sedlacek I."/>
            <person name="Kralova S."/>
            <person name="Kyrova K."/>
            <person name="Maslanova I."/>
            <person name="Stankova E."/>
            <person name="Vrbovska V."/>
            <person name="Nemec M."/>
            <person name="Bartak M."/>
            <person name="Svec P."/>
            <person name="Busse H.-J."/>
            <person name="Pantucek R."/>
        </authorList>
    </citation>
    <scope>NUCLEOTIDE SEQUENCE [LARGE SCALE GENOMIC DNA]</scope>
    <source>
        <strain evidence="7 8">CCM 8648</strain>
    </source>
</reference>
<dbReference type="STRING" id="1908236.BEN48_00310"/>
<organism evidence="7 8">
    <name type="scientific">Hymenobacter glacialis</name>
    <dbReference type="NCBI Taxonomy" id="1908236"/>
    <lineage>
        <taxon>Bacteria</taxon>
        <taxon>Pseudomonadati</taxon>
        <taxon>Bacteroidota</taxon>
        <taxon>Cytophagia</taxon>
        <taxon>Cytophagales</taxon>
        <taxon>Hymenobacteraceae</taxon>
        <taxon>Hymenobacter</taxon>
    </lineage>
</organism>
<feature type="transmembrane region" description="Helical" evidence="6">
    <location>
        <begin position="401"/>
        <end position="420"/>
    </location>
</feature>
<dbReference type="EMBL" id="MDZC01000046">
    <property type="protein sequence ID" value="OGX86845.1"/>
    <property type="molecule type" value="Genomic_DNA"/>
</dbReference>
<name>A0A1G1T7I5_9BACT</name>
<feature type="transmembrane region" description="Helical" evidence="6">
    <location>
        <begin position="273"/>
        <end position="294"/>
    </location>
</feature>
<evidence type="ECO:0000256" key="5">
    <source>
        <dbReference type="ARBA" id="ARBA00023136"/>
    </source>
</evidence>
<dbReference type="AlphaFoldDB" id="A0A1G1T7I5"/>
<protein>
    <recommendedName>
        <fullName evidence="9">Polysaccharide biosynthesis protein C-terminal domain-containing protein</fullName>
    </recommendedName>
</protein>
<evidence type="ECO:0000313" key="8">
    <source>
        <dbReference type="Proteomes" id="UP000177791"/>
    </source>
</evidence>
<comment type="caution">
    <text evidence="7">The sequence shown here is derived from an EMBL/GenBank/DDBJ whole genome shotgun (WGS) entry which is preliminary data.</text>
</comment>
<dbReference type="PANTHER" id="PTHR30250">
    <property type="entry name" value="PST FAMILY PREDICTED COLANIC ACID TRANSPORTER"/>
    <property type="match status" value="1"/>
</dbReference>
<dbReference type="GO" id="GO:0005886">
    <property type="term" value="C:plasma membrane"/>
    <property type="evidence" value="ECO:0007669"/>
    <property type="project" value="UniProtKB-SubCell"/>
</dbReference>
<keyword evidence="3 6" id="KW-0812">Transmembrane</keyword>
<keyword evidence="8" id="KW-1185">Reference proteome</keyword>
<evidence type="ECO:0000256" key="4">
    <source>
        <dbReference type="ARBA" id="ARBA00022989"/>
    </source>
</evidence>
<evidence type="ECO:0000256" key="1">
    <source>
        <dbReference type="ARBA" id="ARBA00004651"/>
    </source>
</evidence>
<comment type="subcellular location">
    <subcellularLocation>
        <location evidence="1">Cell membrane</location>
        <topology evidence="1">Multi-pass membrane protein</topology>
    </subcellularLocation>
</comment>
<feature type="transmembrane region" description="Helical" evidence="6">
    <location>
        <begin position="306"/>
        <end position="328"/>
    </location>
</feature>
<proteinExistence type="predicted"/>
<feature type="transmembrane region" description="Helical" evidence="6">
    <location>
        <begin position="348"/>
        <end position="366"/>
    </location>
</feature>
<dbReference type="InterPro" id="IPR050833">
    <property type="entry name" value="Poly_Biosynth_Transport"/>
</dbReference>
<dbReference type="Proteomes" id="UP000177791">
    <property type="component" value="Unassembled WGS sequence"/>
</dbReference>
<evidence type="ECO:0008006" key="9">
    <source>
        <dbReference type="Google" id="ProtNLM"/>
    </source>
</evidence>
<keyword evidence="5 6" id="KW-0472">Membrane</keyword>
<evidence type="ECO:0000256" key="6">
    <source>
        <dbReference type="SAM" id="Phobius"/>
    </source>
</evidence>
<feature type="transmembrane region" description="Helical" evidence="6">
    <location>
        <begin position="185"/>
        <end position="208"/>
    </location>
</feature>
<accession>A0A1G1T7I5</accession>
<evidence type="ECO:0000256" key="3">
    <source>
        <dbReference type="ARBA" id="ARBA00022692"/>
    </source>
</evidence>
<sequence>MPQAATTTRAAQLTIWRGFVRNSLGTGVAVVARAAGALLLNKLFATYAPAGGLTLLAQFQNLMALFTTLPNDGVHVGVVKYLAPLRPGSPRYRLWLGAAAGLNAAALLVGTIVLAVQGLLGWGWASLGAFVLGIALLTAQGLLGAALLAAGRLRAYIMLSVALAALGAGAASITLLRGYSLELVLLAYLLAQGATVLPALALAARAGVLQHLRWPAPISRVAVRGLSQFLLMAVSTLVFGKAVEYVLRDHLMATYGAARTDLWQVVAKLSDNYTMVFAAVMSSVFYPRLAALGAQPRAARTYLQSVLLLLAPVLALGLGVVFACRSWLLPLLFAPHLARAGELLGPQLVGDWAKFLSWLFIFQLVAKARTGAYVAVQAASAAGFAVLLVLLLPRYGLPGAVLAHAARYGLVLAACLGFYWRAKGASMRHENAA</sequence>
<feature type="transmembrane region" description="Helical" evidence="6">
    <location>
        <begin position="156"/>
        <end position="179"/>
    </location>
</feature>
<gene>
    <name evidence="7" type="ORF">BEN48_00310</name>
</gene>
<keyword evidence="4 6" id="KW-1133">Transmembrane helix</keyword>
<feature type="transmembrane region" description="Helical" evidence="6">
    <location>
        <begin position="122"/>
        <end position="149"/>
    </location>
</feature>
<evidence type="ECO:0000313" key="7">
    <source>
        <dbReference type="EMBL" id="OGX86845.1"/>
    </source>
</evidence>
<keyword evidence="2" id="KW-1003">Cell membrane</keyword>
<dbReference type="PANTHER" id="PTHR30250:SF30">
    <property type="entry name" value="LIPID III FLIPPASE"/>
    <property type="match status" value="1"/>
</dbReference>
<feature type="transmembrane region" description="Helical" evidence="6">
    <location>
        <begin position="229"/>
        <end position="247"/>
    </location>
</feature>
<evidence type="ECO:0000256" key="2">
    <source>
        <dbReference type="ARBA" id="ARBA00022475"/>
    </source>
</evidence>